<reference evidence="7" key="2">
    <citation type="submission" date="2025-09" db="UniProtKB">
        <authorList>
            <consortium name="Ensembl"/>
        </authorList>
    </citation>
    <scope>IDENTIFICATION</scope>
</reference>
<dbReference type="GO" id="GO:0005737">
    <property type="term" value="C:cytoplasm"/>
    <property type="evidence" value="ECO:0007669"/>
    <property type="project" value="TreeGrafter"/>
</dbReference>
<dbReference type="GO" id="GO:0004713">
    <property type="term" value="F:protein tyrosine kinase activity"/>
    <property type="evidence" value="ECO:0007669"/>
    <property type="project" value="TreeGrafter"/>
</dbReference>
<feature type="signal peptide" evidence="6">
    <location>
        <begin position="1"/>
        <end position="31"/>
    </location>
</feature>
<keyword evidence="4" id="KW-0418">Kinase</keyword>
<dbReference type="GeneTree" id="ENSGT01120000276404"/>
<dbReference type="InterPro" id="IPR011009">
    <property type="entry name" value="Kinase-like_dom_sf"/>
</dbReference>
<dbReference type="Gene3D" id="1.10.510.10">
    <property type="entry name" value="Transferase(Phosphotransferase) domain 1"/>
    <property type="match status" value="1"/>
</dbReference>
<protein>
    <recommendedName>
        <fullName evidence="9">Protein kinase domain-containing protein</fullName>
    </recommendedName>
</protein>
<evidence type="ECO:0000256" key="5">
    <source>
        <dbReference type="ARBA" id="ARBA00022840"/>
    </source>
</evidence>
<evidence type="ECO:0000256" key="2">
    <source>
        <dbReference type="ARBA" id="ARBA00022679"/>
    </source>
</evidence>
<evidence type="ECO:0000313" key="8">
    <source>
        <dbReference type="Proteomes" id="UP000265160"/>
    </source>
</evidence>
<reference evidence="7" key="1">
    <citation type="submission" date="2025-08" db="UniProtKB">
        <authorList>
            <consortium name="Ensembl"/>
        </authorList>
    </citation>
    <scope>IDENTIFICATION</scope>
</reference>
<dbReference type="PANTHER" id="PTHR24058:SF17">
    <property type="entry name" value="HOMEODOMAIN INTERACTING PROTEIN KINASE, ISOFORM D"/>
    <property type="match status" value="1"/>
</dbReference>
<evidence type="ECO:0008006" key="9">
    <source>
        <dbReference type="Google" id="ProtNLM"/>
    </source>
</evidence>
<name>A0A3P9B4R3_9CICH</name>
<dbReference type="STRING" id="106582.ENSMZEP00005004772"/>
<evidence type="ECO:0000256" key="1">
    <source>
        <dbReference type="ARBA" id="ARBA00022527"/>
    </source>
</evidence>
<dbReference type="PANTHER" id="PTHR24058">
    <property type="entry name" value="DUAL SPECIFICITY PROTEIN KINASE"/>
    <property type="match status" value="1"/>
</dbReference>
<dbReference type="GO" id="GO:0004674">
    <property type="term" value="F:protein serine/threonine kinase activity"/>
    <property type="evidence" value="ECO:0007669"/>
    <property type="project" value="UniProtKB-KW"/>
</dbReference>
<keyword evidence="2" id="KW-0808">Transferase</keyword>
<proteinExistence type="predicted"/>
<sequence>QSGDGLHAISGHTWSIDMWSLGLVAVELATGLPLYPGNEDYDVLKFIIETQGQPPDHFIISSSASLFFNYLSVAMLGISKPTSSASIFNQFLYFH</sequence>
<keyword evidence="5" id="KW-0067">ATP-binding</keyword>
<dbReference type="Proteomes" id="UP000265160">
    <property type="component" value="Unplaced"/>
</dbReference>
<keyword evidence="8" id="KW-1185">Reference proteome</keyword>
<evidence type="ECO:0000256" key="4">
    <source>
        <dbReference type="ARBA" id="ARBA00022777"/>
    </source>
</evidence>
<dbReference type="AlphaFoldDB" id="A0A3P9B4R3"/>
<dbReference type="GO" id="GO:0005524">
    <property type="term" value="F:ATP binding"/>
    <property type="evidence" value="ECO:0007669"/>
    <property type="project" value="UniProtKB-KW"/>
</dbReference>
<organism evidence="7 8">
    <name type="scientific">Maylandia zebra</name>
    <name type="common">zebra mbuna</name>
    <dbReference type="NCBI Taxonomy" id="106582"/>
    <lineage>
        <taxon>Eukaryota</taxon>
        <taxon>Metazoa</taxon>
        <taxon>Chordata</taxon>
        <taxon>Craniata</taxon>
        <taxon>Vertebrata</taxon>
        <taxon>Euteleostomi</taxon>
        <taxon>Actinopterygii</taxon>
        <taxon>Neopterygii</taxon>
        <taxon>Teleostei</taxon>
        <taxon>Neoteleostei</taxon>
        <taxon>Acanthomorphata</taxon>
        <taxon>Ovalentaria</taxon>
        <taxon>Cichlomorphae</taxon>
        <taxon>Cichliformes</taxon>
        <taxon>Cichlidae</taxon>
        <taxon>African cichlids</taxon>
        <taxon>Pseudocrenilabrinae</taxon>
        <taxon>Haplochromini</taxon>
        <taxon>Maylandia</taxon>
        <taxon>Maylandia zebra complex</taxon>
    </lineage>
</organism>
<dbReference type="InterPro" id="IPR050494">
    <property type="entry name" value="Ser_Thr_dual-spec_kinase"/>
</dbReference>
<feature type="chain" id="PRO_5017928253" description="Protein kinase domain-containing protein" evidence="6">
    <location>
        <begin position="32"/>
        <end position="95"/>
    </location>
</feature>
<dbReference type="Ensembl" id="ENSMZET00005004978.1">
    <property type="protein sequence ID" value="ENSMZEP00005004772.1"/>
    <property type="gene ID" value="ENSMZEG00005003694.1"/>
</dbReference>
<keyword evidence="6" id="KW-0732">Signal</keyword>
<evidence type="ECO:0000256" key="6">
    <source>
        <dbReference type="SAM" id="SignalP"/>
    </source>
</evidence>
<evidence type="ECO:0000256" key="3">
    <source>
        <dbReference type="ARBA" id="ARBA00022741"/>
    </source>
</evidence>
<keyword evidence="3" id="KW-0547">Nucleotide-binding</keyword>
<keyword evidence="1" id="KW-0723">Serine/threonine-protein kinase</keyword>
<dbReference type="SUPFAM" id="SSF56112">
    <property type="entry name" value="Protein kinase-like (PK-like)"/>
    <property type="match status" value="1"/>
</dbReference>
<accession>A0A3P9B4R3</accession>
<evidence type="ECO:0000313" key="7">
    <source>
        <dbReference type="Ensembl" id="ENSMZEP00005004772.1"/>
    </source>
</evidence>